<feature type="compositionally biased region" description="Acidic residues" evidence="6">
    <location>
        <begin position="460"/>
        <end position="472"/>
    </location>
</feature>
<comment type="caution">
    <text evidence="9">The sequence shown here is derived from an EMBL/GenBank/DDBJ whole genome shotgun (WGS) entry which is preliminary data.</text>
</comment>
<dbReference type="InterPro" id="IPR036770">
    <property type="entry name" value="Ankyrin_rpt-contain_sf"/>
</dbReference>
<dbReference type="InterPro" id="IPR001164">
    <property type="entry name" value="ArfGAP_dom"/>
</dbReference>
<protein>
    <submittedName>
        <fullName evidence="9">Uncharacterized protein</fullName>
    </submittedName>
</protein>
<dbReference type="PANTHER" id="PTHR23180:SF399">
    <property type="entry name" value="BLOWN FUSE, ISOFORM A-RELATED"/>
    <property type="match status" value="1"/>
</dbReference>
<dbReference type="InterPro" id="IPR011993">
    <property type="entry name" value="PH-like_dom_sf"/>
</dbReference>
<dbReference type="Gene3D" id="2.30.29.30">
    <property type="entry name" value="Pleckstrin-homology domain (PH domain)/Phosphotyrosine-binding domain (PTB)"/>
    <property type="match status" value="1"/>
</dbReference>
<keyword evidence="2 5" id="KW-0863">Zinc-finger</keyword>
<keyword evidence="4" id="KW-0040">ANK repeat</keyword>
<feature type="repeat" description="ANK" evidence="4">
    <location>
        <begin position="556"/>
        <end position="588"/>
    </location>
</feature>
<dbReference type="PROSITE" id="PS50297">
    <property type="entry name" value="ANK_REP_REGION"/>
    <property type="match status" value="1"/>
</dbReference>
<dbReference type="Pfam" id="PF12796">
    <property type="entry name" value="Ank_2"/>
    <property type="match status" value="1"/>
</dbReference>
<feature type="compositionally biased region" description="Polar residues" evidence="6">
    <location>
        <begin position="419"/>
        <end position="431"/>
    </location>
</feature>
<feature type="compositionally biased region" description="Polar residues" evidence="6">
    <location>
        <begin position="153"/>
        <end position="168"/>
    </location>
</feature>
<dbReference type="AlphaFoldDB" id="A0AAD9NAY1"/>
<evidence type="ECO:0000256" key="3">
    <source>
        <dbReference type="ARBA" id="ARBA00022833"/>
    </source>
</evidence>
<organism evidence="9 10">
    <name type="scientific">Paralvinella palmiformis</name>
    <dbReference type="NCBI Taxonomy" id="53620"/>
    <lineage>
        <taxon>Eukaryota</taxon>
        <taxon>Metazoa</taxon>
        <taxon>Spiralia</taxon>
        <taxon>Lophotrochozoa</taxon>
        <taxon>Annelida</taxon>
        <taxon>Polychaeta</taxon>
        <taxon>Sedentaria</taxon>
        <taxon>Canalipalpata</taxon>
        <taxon>Terebellida</taxon>
        <taxon>Terebelliformia</taxon>
        <taxon>Alvinellidae</taxon>
        <taxon>Paralvinella</taxon>
    </lineage>
</organism>
<dbReference type="GO" id="GO:0008270">
    <property type="term" value="F:zinc ion binding"/>
    <property type="evidence" value="ECO:0007669"/>
    <property type="project" value="UniProtKB-KW"/>
</dbReference>
<feature type="compositionally biased region" description="Basic and acidic residues" evidence="6">
    <location>
        <begin position="190"/>
        <end position="201"/>
    </location>
</feature>
<keyword evidence="3" id="KW-0862">Zinc</keyword>
<dbReference type="PROSITE" id="PS50003">
    <property type="entry name" value="PH_DOMAIN"/>
    <property type="match status" value="1"/>
</dbReference>
<dbReference type="CDD" id="cd08835">
    <property type="entry name" value="ArfGap_ACAP"/>
    <property type="match status" value="1"/>
</dbReference>
<dbReference type="CDD" id="cd13250">
    <property type="entry name" value="PH_ACAP"/>
    <property type="match status" value="1"/>
</dbReference>
<dbReference type="InterPro" id="IPR037278">
    <property type="entry name" value="ARFGAP/RecO"/>
</dbReference>
<feature type="region of interest" description="Disordered" evidence="6">
    <location>
        <begin position="153"/>
        <end position="212"/>
    </location>
</feature>
<evidence type="ECO:0000256" key="2">
    <source>
        <dbReference type="ARBA" id="ARBA00022771"/>
    </source>
</evidence>
<evidence type="ECO:0000256" key="6">
    <source>
        <dbReference type="SAM" id="MobiDB-lite"/>
    </source>
</evidence>
<evidence type="ECO:0000313" key="10">
    <source>
        <dbReference type="Proteomes" id="UP001208570"/>
    </source>
</evidence>
<dbReference type="InterPro" id="IPR045258">
    <property type="entry name" value="ACAP1/2/3-like"/>
</dbReference>
<dbReference type="PRINTS" id="PR00405">
    <property type="entry name" value="REVINTRACTNG"/>
</dbReference>
<dbReference type="SMART" id="SM00233">
    <property type="entry name" value="PH"/>
    <property type="match status" value="1"/>
</dbReference>
<evidence type="ECO:0000259" key="7">
    <source>
        <dbReference type="PROSITE" id="PS50003"/>
    </source>
</evidence>
<evidence type="ECO:0000313" key="9">
    <source>
        <dbReference type="EMBL" id="KAK2163582.1"/>
    </source>
</evidence>
<dbReference type="InterPro" id="IPR038508">
    <property type="entry name" value="ArfGAP_dom_sf"/>
</dbReference>
<dbReference type="InterPro" id="IPR002110">
    <property type="entry name" value="Ankyrin_rpt"/>
</dbReference>
<feature type="domain" description="PH" evidence="7">
    <location>
        <begin position="56"/>
        <end position="151"/>
    </location>
</feature>
<dbReference type="SUPFAM" id="SSF50729">
    <property type="entry name" value="PH domain-like"/>
    <property type="match status" value="1"/>
</dbReference>
<dbReference type="SMART" id="SM00105">
    <property type="entry name" value="ArfGap"/>
    <property type="match status" value="1"/>
</dbReference>
<reference evidence="9" key="1">
    <citation type="journal article" date="2023" name="Mol. Biol. Evol.">
        <title>Third-Generation Sequencing Reveals the Adaptive Role of the Epigenome in Three Deep-Sea Polychaetes.</title>
        <authorList>
            <person name="Perez M."/>
            <person name="Aroh O."/>
            <person name="Sun Y."/>
            <person name="Lan Y."/>
            <person name="Juniper S.K."/>
            <person name="Young C.R."/>
            <person name="Angers B."/>
            <person name="Qian P.Y."/>
        </authorList>
    </citation>
    <scope>NUCLEOTIDE SEQUENCE</scope>
    <source>
        <strain evidence="9">P08H-3</strain>
    </source>
</reference>
<feature type="domain" description="Arf-GAP" evidence="8">
    <location>
        <begin position="249"/>
        <end position="371"/>
    </location>
</feature>
<dbReference type="PROSITE" id="PS50115">
    <property type="entry name" value="ARFGAP"/>
    <property type="match status" value="1"/>
</dbReference>
<dbReference type="PROSITE" id="PS50088">
    <property type="entry name" value="ANK_REPEAT"/>
    <property type="match status" value="2"/>
</dbReference>
<dbReference type="PANTHER" id="PTHR23180">
    <property type="entry name" value="CENTAURIN/ARF"/>
    <property type="match status" value="1"/>
</dbReference>
<dbReference type="SMART" id="SM00248">
    <property type="entry name" value="ANK"/>
    <property type="match status" value="3"/>
</dbReference>
<feature type="region of interest" description="Disordered" evidence="6">
    <location>
        <begin position="387"/>
        <end position="435"/>
    </location>
</feature>
<dbReference type="InterPro" id="IPR001849">
    <property type="entry name" value="PH_domain"/>
</dbReference>
<dbReference type="Gene3D" id="1.25.40.20">
    <property type="entry name" value="Ankyrin repeat-containing domain"/>
    <property type="match status" value="1"/>
</dbReference>
<dbReference type="FunFam" id="1.10.220.150:FF:000007">
    <property type="entry name" value="Arf-GAP with coiled-coil, ANK repeat and PH domain-containing protein 2"/>
    <property type="match status" value="1"/>
</dbReference>
<dbReference type="SUPFAM" id="SSF48403">
    <property type="entry name" value="Ankyrin repeat"/>
    <property type="match status" value="1"/>
</dbReference>
<name>A0AAD9NAY1_9ANNE</name>
<dbReference type="Pfam" id="PF01412">
    <property type="entry name" value="ArfGap"/>
    <property type="match status" value="1"/>
</dbReference>
<evidence type="ECO:0000259" key="8">
    <source>
        <dbReference type="PROSITE" id="PS50115"/>
    </source>
</evidence>
<feature type="region of interest" description="Disordered" evidence="6">
    <location>
        <begin position="451"/>
        <end position="481"/>
    </location>
</feature>
<evidence type="ECO:0000256" key="1">
    <source>
        <dbReference type="ARBA" id="ARBA00022723"/>
    </source>
</evidence>
<evidence type="ECO:0000256" key="4">
    <source>
        <dbReference type="PROSITE-ProRule" id="PRU00023"/>
    </source>
</evidence>
<dbReference type="Proteomes" id="UP001208570">
    <property type="component" value="Unassembled WGS sequence"/>
</dbReference>
<evidence type="ECO:0000256" key="5">
    <source>
        <dbReference type="PROSITE-ProRule" id="PRU00288"/>
    </source>
</evidence>
<dbReference type="SUPFAM" id="SSF57863">
    <property type="entry name" value="ArfGap/RecO-like zinc finger"/>
    <property type="match status" value="1"/>
</dbReference>
<dbReference type="Pfam" id="PF00169">
    <property type="entry name" value="PH"/>
    <property type="match status" value="1"/>
</dbReference>
<feature type="compositionally biased region" description="Low complexity" evidence="6">
    <location>
        <begin position="169"/>
        <end position="189"/>
    </location>
</feature>
<sequence>MSASATSCNFVSDASTSVQKELADMAVRFVEEWHNHLRVDMEHDSEEQTSSRSCGDVKKEGYLFKRTTNAFKSWVRRWFMIQGRQLVYRKRSKDNLAAMEEDLRICTVKPVYDGERRFCFEVLSPARCHMLQAESEQECQDWINSIQSAVSKAYNRQSTQDNPSSDEASPSVPSIPVESECNSSDSSENPEMRPSGDEQKRSKPTWQPKSLRALRRSVKRHGILPSGPVALGKALQVLPTLNPMTPRDKSRMEQLLAIPGNDVCCDCGSTQPRWASINLGIALCIECSGIHRSFGVHLSKVRSMTLDAWEPELLKVMAELGNNVVNRIYEANVDETIAVRATPECSRDLREKWIKAKYVEKAFVRKLPKLTDGSKDGMPSPLKRWSVCKKKRRSPGKTETPAAILEAEAGSKETEAPSGETTIKQGESQDSGLGGSATDVIVFGTGVNNEQEASQRAMDLEDLDSGSEPEVDQDSRSTTSYEEFSKLHPDLLLYKAAQARNLPVMLEALAQQADVNWHNDDEDSKTPLIKAVESGSMAAVEFLLLNRAKVDVRDHRGRSPLHHATLLGHTGQVLQFIKRNANQHAVDEDGLNPLAIAVNNANADIVTLLRLAKLNEEMRETEGLYGTQGDETFNEVFKDFTEMANNAPERLNRYK</sequence>
<dbReference type="FunFam" id="2.30.29.30:FF:000026">
    <property type="entry name" value="Arf-GAP with coiled-coil, ANK repeat and PH domain-containing protein 2"/>
    <property type="match status" value="1"/>
</dbReference>
<dbReference type="Gene3D" id="1.10.220.150">
    <property type="entry name" value="Arf GTPase activating protein"/>
    <property type="match status" value="1"/>
</dbReference>
<dbReference type="GO" id="GO:0005096">
    <property type="term" value="F:GTPase activator activity"/>
    <property type="evidence" value="ECO:0007669"/>
    <property type="project" value="InterPro"/>
</dbReference>
<gene>
    <name evidence="9" type="ORF">LSH36_77g06039</name>
</gene>
<keyword evidence="1" id="KW-0479">Metal-binding</keyword>
<proteinExistence type="predicted"/>
<keyword evidence="10" id="KW-1185">Reference proteome</keyword>
<accession>A0AAD9NAY1</accession>
<dbReference type="EMBL" id="JAODUP010000077">
    <property type="protein sequence ID" value="KAK2163582.1"/>
    <property type="molecule type" value="Genomic_DNA"/>
</dbReference>
<feature type="repeat" description="ANK" evidence="4">
    <location>
        <begin position="523"/>
        <end position="555"/>
    </location>
</feature>